<dbReference type="AlphaFoldDB" id="A0A7J8NFR9"/>
<sequence>MVARNSIGEVLVSCVTLEKEIASFFAIEARACTQGTGVEKNEIEEMKVVASLQILTGVF</sequence>
<dbReference type="Proteomes" id="UP000593572">
    <property type="component" value="Unassembled WGS sequence"/>
</dbReference>
<gene>
    <name evidence="1" type="ORF">Golob_025381</name>
</gene>
<comment type="caution">
    <text evidence="1">The sequence shown here is derived from an EMBL/GenBank/DDBJ whole genome shotgun (WGS) entry which is preliminary data.</text>
</comment>
<reference evidence="1 2" key="1">
    <citation type="journal article" date="2019" name="Genome Biol. Evol.">
        <title>Insights into the evolution of the New World diploid cottons (Gossypium, subgenus Houzingenia) based on genome sequencing.</title>
        <authorList>
            <person name="Grover C.E."/>
            <person name="Arick M.A. 2nd"/>
            <person name="Thrash A."/>
            <person name="Conover J.L."/>
            <person name="Sanders W.S."/>
            <person name="Peterson D.G."/>
            <person name="Frelichowski J.E."/>
            <person name="Scheffler J.A."/>
            <person name="Scheffler B.E."/>
            <person name="Wendel J.F."/>
        </authorList>
    </citation>
    <scope>NUCLEOTIDE SEQUENCE [LARGE SCALE GENOMIC DNA]</scope>
    <source>
        <strain evidence="1">157</strain>
        <tissue evidence="1">Leaf</tissue>
    </source>
</reference>
<dbReference type="EMBL" id="JABEZX010254586">
    <property type="protein sequence ID" value="MBA0575702.1"/>
    <property type="molecule type" value="Genomic_DNA"/>
</dbReference>
<organism evidence="1 2">
    <name type="scientific">Gossypium lobatum</name>
    <dbReference type="NCBI Taxonomy" id="34289"/>
    <lineage>
        <taxon>Eukaryota</taxon>
        <taxon>Viridiplantae</taxon>
        <taxon>Streptophyta</taxon>
        <taxon>Embryophyta</taxon>
        <taxon>Tracheophyta</taxon>
        <taxon>Spermatophyta</taxon>
        <taxon>Magnoliopsida</taxon>
        <taxon>eudicotyledons</taxon>
        <taxon>Gunneridae</taxon>
        <taxon>Pentapetalae</taxon>
        <taxon>rosids</taxon>
        <taxon>malvids</taxon>
        <taxon>Malvales</taxon>
        <taxon>Malvaceae</taxon>
        <taxon>Malvoideae</taxon>
        <taxon>Gossypium</taxon>
    </lineage>
</organism>
<protein>
    <submittedName>
        <fullName evidence="1">Uncharacterized protein</fullName>
    </submittedName>
</protein>
<proteinExistence type="predicted"/>
<evidence type="ECO:0000313" key="2">
    <source>
        <dbReference type="Proteomes" id="UP000593572"/>
    </source>
</evidence>
<keyword evidence="2" id="KW-1185">Reference proteome</keyword>
<name>A0A7J8NFR9_9ROSI</name>
<accession>A0A7J8NFR9</accession>
<evidence type="ECO:0000313" key="1">
    <source>
        <dbReference type="EMBL" id="MBA0575702.1"/>
    </source>
</evidence>